<name>A0A849CF07_9NOCA</name>
<dbReference type="InterPro" id="IPR050177">
    <property type="entry name" value="Lipid_A_modif_metabolic_enz"/>
</dbReference>
<sequence>MQSAPVFVAHNDVGTALLLAAMERARVRRLVLASSVVVYGEGRYRGVRGGVFFPVMRRRRDLDRAMFDHRAPRTGEVLTWEPIGEDAPLRPRSAYAASKAAQENYAMAWAANAGGSATVLRYHHVYGDPAGGAVRTAESGVAAKFRAELLAGRAPHILEDGGQVRDFVHVRDIAAATVAAVERALPGFVPLNIASGRPITVWEVASIMSKALAGPEPIVTGQYRLTDVRHLVADPERARHALNFTPRILPAQGLAAYATSTADRR</sequence>
<dbReference type="InterPro" id="IPR001509">
    <property type="entry name" value="Epimerase_deHydtase"/>
</dbReference>
<organism evidence="2 3">
    <name type="scientific">Nocardia uniformis</name>
    <dbReference type="NCBI Taxonomy" id="53432"/>
    <lineage>
        <taxon>Bacteria</taxon>
        <taxon>Bacillati</taxon>
        <taxon>Actinomycetota</taxon>
        <taxon>Actinomycetes</taxon>
        <taxon>Mycobacteriales</taxon>
        <taxon>Nocardiaceae</taxon>
        <taxon>Nocardia</taxon>
    </lineage>
</organism>
<evidence type="ECO:0000313" key="3">
    <source>
        <dbReference type="Proteomes" id="UP000586827"/>
    </source>
</evidence>
<dbReference type="Pfam" id="PF01370">
    <property type="entry name" value="Epimerase"/>
    <property type="match status" value="1"/>
</dbReference>
<comment type="caution">
    <text evidence="2">The sequence shown here is derived from an EMBL/GenBank/DDBJ whole genome shotgun (WGS) entry which is preliminary data.</text>
</comment>
<dbReference type="AlphaFoldDB" id="A0A849CF07"/>
<protein>
    <submittedName>
        <fullName evidence="2">NAD-dependent epimerase/dehydratase family protein</fullName>
    </submittedName>
</protein>
<proteinExistence type="predicted"/>
<dbReference type="Gene3D" id="3.40.50.720">
    <property type="entry name" value="NAD(P)-binding Rossmann-like Domain"/>
    <property type="match status" value="1"/>
</dbReference>
<gene>
    <name evidence="2" type="ORF">HLB23_19010</name>
</gene>
<evidence type="ECO:0000259" key="1">
    <source>
        <dbReference type="Pfam" id="PF01370"/>
    </source>
</evidence>
<evidence type="ECO:0000313" key="2">
    <source>
        <dbReference type="EMBL" id="NNH71921.1"/>
    </source>
</evidence>
<feature type="domain" description="NAD-dependent epimerase/dehydratase" evidence="1">
    <location>
        <begin position="82"/>
        <end position="183"/>
    </location>
</feature>
<dbReference type="Proteomes" id="UP000586827">
    <property type="component" value="Unassembled WGS sequence"/>
</dbReference>
<keyword evidence="3" id="KW-1185">Reference proteome</keyword>
<accession>A0A849CF07</accession>
<reference evidence="2 3" key="1">
    <citation type="submission" date="2020-05" db="EMBL/GenBank/DDBJ databases">
        <title>MicrobeNet Type strains.</title>
        <authorList>
            <person name="Nicholson A.C."/>
        </authorList>
    </citation>
    <scope>NUCLEOTIDE SEQUENCE [LARGE SCALE GENOMIC DNA]</scope>
    <source>
        <strain evidence="2 3">JCM 3224</strain>
    </source>
</reference>
<dbReference type="SUPFAM" id="SSF51735">
    <property type="entry name" value="NAD(P)-binding Rossmann-fold domains"/>
    <property type="match status" value="1"/>
</dbReference>
<dbReference type="InterPro" id="IPR036291">
    <property type="entry name" value="NAD(P)-bd_dom_sf"/>
</dbReference>
<dbReference type="PANTHER" id="PTHR43245:SF13">
    <property type="entry name" value="UDP-D-APIOSE_UDP-D-XYLOSE SYNTHASE 2"/>
    <property type="match status" value="1"/>
</dbReference>
<dbReference type="PANTHER" id="PTHR43245">
    <property type="entry name" value="BIFUNCTIONAL POLYMYXIN RESISTANCE PROTEIN ARNA"/>
    <property type="match status" value="1"/>
</dbReference>
<dbReference type="EMBL" id="JABELX010000006">
    <property type="protein sequence ID" value="NNH71921.1"/>
    <property type="molecule type" value="Genomic_DNA"/>
</dbReference>